<dbReference type="InterPro" id="IPR011709">
    <property type="entry name" value="DEAD-box_helicase_OB_fold"/>
</dbReference>
<evidence type="ECO:0000256" key="8">
    <source>
        <dbReference type="ARBA" id="ARBA00023187"/>
    </source>
</evidence>
<dbReference type="AlphaFoldDB" id="A0A0N4UXZ1"/>
<evidence type="ECO:0000256" key="5">
    <source>
        <dbReference type="ARBA" id="ARBA00022801"/>
    </source>
</evidence>
<evidence type="ECO:0000256" key="2">
    <source>
        <dbReference type="ARBA" id="ARBA00012552"/>
    </source>
</evidence>
<dbReference type="InterPro" id="IPR007502">
    <property type="entry name" value="Helicase-assoc_dom"/>
</dbReference>
<evidence type="ECO:0000256" key="6">
    <source>
        <dbReference type="ARBA" id="ARBA00022806"/>
    </source>
</evidence>
<dbReference type="InterPro" id="IPR002464">
    <property type="entry name" value="DNA/RNA_helicase_DEAH_CS"/>
</dbReference>
<accession>A0A0N4UXZ1</accession>
<dbReference type="GO" id="GO:0008380">
    <property type="term" value="P:RNA splicing"/>
    <property type="evidence" value="ECO:0007669"/>
    <property type="project" value="UniProtKB-KW"/>
</dbReference>
<dbReference type="GO" id="GO:0003724">
    <property type="term" value="F:RNA helicase activity"/>
    <property type="evidence" value="ECO:0007669"/>
    <property type="project" value="UniProtKB-EC"/>
</dbReference>
<dbReference type="FunFam" id="1.20.120.1080:FF:000001">
    <property type="entry name" value="Pre-mRNA-splicing factor ATP-dependent RNA helicase"/>
    <property type="match status" value="1"/>
</dbReference>
<dbReference type="Pfam" id="PF07717">
    <property type="entry name" value="OB_NTP_bind"/>
    <property type="match status" value="1"/>
</dbReference>
<dbReference type="OrthoDB" id="10253254at2759"/>
<evidence type="ECO:0000259" key="12">
    <source>
        <dbReference type="PROSITE" id="PS51194"/>
    </source>
</evidence>
<evidence type="ECO:0000313" key="14">
    <source>
        <dbReference type="Proteomes" id="UP000274131"/>
    </source>
</evidence>
<dbReference type="STRING" id="51028.A0A0N4UXZ1"/>
<dbReference type="CDD" id="cd18791">
    <property type="entry name" value="SF2_C_RHA"/>
    <property type="match status" value="1"/>
</dbReference>
<dbReference type="Proteomes" id="UP000274131">
    <property type="component" value="Unassembled WGS sequence"/>
</dbReference>
<dbReference type="InterPro" id="IPR011545">
    <property type="entry name" value="DEAD/DEAH_box_helicase_dom"/>
</dbReference>
<keyword evidence="4" id="KW-0547">Nucleotide-binding</keyword>
<dbReference type="PROSITE" id="PS00690">
    <property type="entry name" value="DEAH_ATP_HELICASE"/>
    <property type="match status" value="1"/>
</dbReference>
<dbReference type="EC" id="3.6.4.13" evidence="2"/>
<evidence type="ECO:0000256" key="1">
    <source>
        <dbReference type="ARBA" id="ARBA00004123"/>
    </source>
</evidence>
<evidence type="ECO:0000256" key="3">
    <source>
        <dbReference type="ARBA" id="ARBA00022664"/>
    </source>
</evidence>
<dbReference type="GO" id="GO:0006397">
    <property type="term" value="P:mRNA processing"/>
    <property type="evidence" value="ECO:0007669"/>
    <property type="project" value="UniProtKB-KW"/>
</dbReference>
<dbReference type="PROSITE" id="PS51194">
    <property type="entry name" value="HELICASE_CTER"/>
    <property type="match status" value="1"/>
</dbReference>
<evidence type="ECO:0000256" key="7">
    <source>
        <dbReference type="ARBA" id="ARBA00022840"/>
    </source>
</evidence>
<proteinExistence type="predicted"/>
<keyword evidence="7" id="KW-0067">ATP-binding</keyword>
<dbReference type="Pfam" id="PF21010">
    <property type="entry name" value="HA2_C"/>
    <property type="match status" value="1"/>
</dbReference>
<dbReference type="PANTHER" id="PTHR18934">
    <property type="entry name" value="ATP-DEPENDENT RNA HELICASE"/>
    <property type="match status" value="1"/>
</dbReference>
<dbReference type="EMBL" id="UXUI01007324">
    <property type="protein sequence ID" value="VDD86993.1"/>
    <property type="molecule type" value="Genomic_DNA"/>
</dbReference>
<dbReference type="GO" id="GO:0003723">
    <property type="term" value="F:RNA binding"/>
    <property type="evidence" value="ECO:0007669"/>
    <property type="project" value="TreeGrafter"/>
</dbReference>
<reference evidence="13 14" key="2">
    <citation type="submission" date="2018-10" db="EMBL/GenBank/DDBJ databases">
        <authorList>
            <consortium name="Pathogen Informatics"/>
        </authorList>
    </citation>
    <scope>NUCLEOTIDE SEQUENCE [LARGE SCALE GENOMIC DNA]</scope>
</reference>
<dbReference type="GO" id="GO:0071006">
    <property type="term" value="C:U2-type catalytic step 1 spliceosome"/>
    <property type="evidence" value="ECO:0007669"/>
    <property type="project" value="UniProtKB-ARBA"/>
</dbReference>
<organism evidence="15">
    <name type="scientific">Enterobius vermicularis</name>
    <name type="common">Human pinworm</name>
    <dbReference type="NCBI Taxonomy" id="51028"/>
    <lineage>
        <taxon>Eukaryota</taxon>
        <taxon>Metazoa</taxon>
        <taxon>Ecdysozoa</taxon>
        <taxon>Nematoda</taxon>
        <taxon>Chromadorea</taxon>
        <taxon>Rhabditida</taxon>
        <taxon>Spirurina</taxon>
        <taxon>Oxyuridomorpha</taxon>
        <taxon>Oxyuroidea</taxon>
        <taxon>Oxyuridae</taxon>
        <taxon>Enterobius</taxon>
    </lineage>
</organism>
<gene>
    <name evidence="13" type="ORF">EVEC_LOCUS2136</name>
</gene>
<dbReference type="SMART" id="SM00487">
    <property type="entry name" value="DEXDc"/>
    <property type="match status" value="1"/>
</dbReference>
<dbReference type="GO" id="GO:0040022">
    <property type="term" value="P:feminization of hermaphroditic germ-line"/>
    <property type="evidence" value="ECO:0007669"/>
    <property type="project" value="UniProtKB-ARBA"/>
</dbReference>
<evidence type="ECO:0000313" key="15">
    <source>
        <dbReference type="WBParaSite" id="EVEC_0000242801-mRNA-1"/>
    </source>
</evidence>
<dbReference type="SUPFAM" id="SSF52540">
    <property type="entry name" value="P-loop containing nucleoside triphosphate hydrolases"/>
    <property type="match status" value="1"/>
</dbReference>
<dbReference type="WBParaSite" id="EVEC_0000242801-mRNA-1">
    <property type="protein sequence ID" value="EVEC_0000242801-mRNA-1"/>
    <property type="gene ID" value="EVEC_0000242801"/>
</dbReference>
<dbReference type="PROSITE" id="PS51192">
    <property type="entry name" value="HELICASE_ATP_BIND_1"/>
    <property type="match status" value="1"/>
</dbReference>
<dbReference type="Gene3D" id="3.40.50.300">
    <property type="entry name" value="P-loop containing nucleotide triphosphate hydrolases"/>
    <property type="match status" value="2"/>
</dbReference>
<dbReference type="FunFam" id="3.40.50.300:FF:000007">
    <property type="entry name" value="Pre-mRNA-splicing factor ATP-dependent RNA helicase"/>
    <property type="match status" value="1"/>
</dbReference>
<feature type="domain" description="Helicase C-terminal" evidence="12">
    <location>
        <begin position="579"/>
        <end position="760"/>
    </location>
</feature>
<reference evidence="15" key="1">
    <citation type="submission" date="2016-04" db="UniProtKB">
        <authorList>
            <consortium name="WormBaseParasite"/>
        </authorList>
    </citation>
    <scope>IDENTIFICATION</scope>
</reference>
<dbReference type="FunFam" id="3.40.50.300:FF:000726">
    <property type="entry name" value="Pre-mRNA-splicing factor ATP-dependent RNA helicase"/>
    <property type="match status" value="1"/>
</dbReference>
<keyword evidence="9" id="KW-0539">Nucleus</keyword>
<dbReference type="InterPro" id="IPR014001">
    <property type="entry name" value="Helicase_ATP-bd"/>
</dbReference>
<evidence type="ECO:0000256" key="4">
    <source>
        <dbReference type="ARBA" id="ARBA00022741"/>
    </source>
</evidence>
<dbReference type="Gene3D" id="1.20.120.1080">
    <property type="match status" value="1"/>
</dbReference>
<dbReference type="GO" id="GO:0005524">
    <property type="term" value="F:ATP binding"/>
    <property type="evidence" value="ECO:0007669"/>
    <property type="project" value="UniProtKB-KW"/>
</dbReference>
<keyword evidence="3" id="KW-0507">mRNA processing</keyword>
<evidence type="ECO:0000313" key="13">
    <source>
        <dbReference type="EMBL" id="VDD86993.1"/>
    </source>
</evidence>
<keyword evidence="8" id="KW-0508">mRNA splicing</keyword>
<feature type="domain" description="Helicase ATP-binding" evidence="11">
    <location>
        <begin position="389"/>
        <end position="561"/>
    </location>
</feature>
<evidence type="ECO:0000259" key="11">
    <source>
        <dbReference type="PROSITE" id="PS51192"/>
    </source>
</evidence>
<dbReference type="Pfam" id="PF00271">
    <property type="entry name" value="Helicase_C"/>
    <property type="match status" value="1"/>
</dbReference>
<dbReference type="GO" id="GO:0071013">
    <property type="term" value="C:catalytic step 2 spliceosome"/>
    <property type="evidence" value="ECO:0007669"/>
    <property type="project" value="TreeGrafter"/>
</dbReference>
<protein>
    <recommendedName>
        <fullName evidence="2">RNA helicase</fullName>
        <ecNumber evidence="2">3.6.4.13</ecNumber>
    </recommendedName>
</protein>
<keyword evidence="5" id="KW-0378">Hydrolase</keyword>
<evidence type="ECO:0000256" key="9">
    <source>
        <dbReference type="ARBA" id="ARBA00023242"/>
    </source>
</evidence>
<dbReference type="InterPro" id="IPR027417">
    <property type="entry name" value="P-loop_NTPase"/>
</dbReference>
<keyword evidence="6" id="KW-0347">Helicase</keyword>
<evidence type="ECO:0000256" key="10">
    <source>
        <dbReference type="ARBA" id="ARBA00047984"/>
    </source>
</evidence>
<dbReference type="Pfam" id="PF00270">
    <property type="entry name" value="DEAD"/>
    <property type="match status" value="1"/>
</dbReference>
<dbReference type="Pfam" id="PF04408">
    <property type="entry name" value="WHD_HA2"/>
    <property type="match status" value="1"/>
</dbReference>
<keyword evidence="14" id="KW-1185">Reference proteome</keyword>
<dbReference type="GO" id="GO:0016787">
    <property type="term" value="F:hydrolase activity"/>
    <property type="evidence" value="ECO:0007669"/>
    <property type="project" value="UniProtKB-KW"/>
</dbReference>
<dbReference type="InterPro" id="IPR001650">
    <property type="entry name" value="Helicase_C-like"/>
</dbReference>
<sequence length="1032" mass="117873">MGSVDQWVNDELYNILGISDRTIGQFIIALARKSTDAEDLLRRFRETDALDINPRVQKFAGEIMTRLPHAVPKPMKVPGATVAETKAREAMRLNRRLKQLSSDEEDDAPVVKKKELSRNKRIGSGLIFQKHGRKKLSAIDEMDLINADEEQDIRERDELAARIRQRDKEKTRNIVERSDKKAAEEAAKRLKLEDVDRSKIIPELRQQSRKEYLKKRKADKLLELEAMIEDDKTLFANERQLTAREVADMKYREKVFHYAKQHEQAVDIIKVKRYHVPDAKVKSIPTEYIEEDVEEVSKGDGRRWEDERLAAALASYGAKDAEKKKDEFEMLFDDEKIDFVQALQMPGSSGMQVLRFPDEKELTPAQKKKLSLAETRRSLPVYAFRDQFIQAVKDHRVLIIEGETGSGKTTQLPQYLYEAGFCADKKCIGCTQPRRVAAMSVAARVAEEVGVKLGSEASFANCFFVGYSIRFEDCTSERTVIKYMTDGMLLREFLNEPDLASYSVMMIDEAHERTLHTDVLFGLVKDIGRFRPDLKLLISSATLDAEKFSTFFDDAPIFRIPGRRFPVDIYYTKAPEANYLDAAMVSVLQIHLTQPLPGDILVFLTGQEEIETLMESLLERIKYLGKKIKELIVLPIYANLPSDLQAKVFEPTPPNARKVVLATNIAETSVTIDGICYVIDPGFCKQNSFDARSGVEHLQVVPISKAGANQRAGRAGRTMPGKCFRLYTAWAYRHELEDQPIPEIQRVNLGNVVLMLKSLGIHDLLNFDFLDPPPQETLVIALEQLYALGALNHKGALTKLGRRMAEFPCDPCMSKMIIASEKYECSEEILTIAAMLSCNAAVFYRPKAMAIHADAARKGFWSPGGDHLTLLNVYNRWKDTNYSSQWCIESFVQHRTMKKARDIRDQLEGLLERVEIEQKSNNDSVAIRKAVTSGYFYNCSKLDSNGHYKTVKHKHTVHIHPNSSLFEDMPRWVVYFELVFTSKEFMREVIEIESSWLTEIAPHYYKAKEIEDFTKRKMPKQMGKTAQELLSV</sequence>
<dbReference type="InterPro" id="IPR048333">
    <property type="entry name" value="HA2_WH"/>
</dbReference>
<dbReference type="SMART" id="SM00847">
    <property type="entry name" value="HA2"/>
    <property type="match status" value="1"/>
</dbReference>
<dbReference type="SMART" id="SM00490">
    <property type="entry name" value="HELICc"/>
    <property type="match status" value="1"/>
</dbReference>
<name>A0A0N4UXZ1_ENTVE</name>
<dbReference type="PANTHER" id="PTHR18934:SF83">
    <property type="entry name" value="PRE-MRNA-SPLICING FACTOR ATP-DEPENDENT RNA HELICASE DHX16"/>
    <property type="match status" value="1"/>
</dbReference>
<comment type="subcellular location">
    <subcellularLocation>
        <location evidence="1">Nucleus</location>
    </subcellularLocation>
</comment>
<comment type="catalytic activity">
    <reaction evidence="10">
        <text>ATP + H2O = ADP + phosphate + H(+)</text>
        <dbReference type="Rhea" id="RHEA:13065"/>
        <dbReference type="ChEBI" id="CHEBI:15377"/>
        <dbReference type="ChEBI" id="CHEBI:15378"/>
        <dbReference type="ChEBI" id="CHEBI:30616"/>
        <dbReference type="ChEBI" id="CHEBI:43474"/>
        <dbReference type="ChEBI" id="CHEBI:456216"/>
        <dbReference type="EC" id="3.6.4.13"/>
    </reaction>
</comment>